<feature type="compositionally biased region" description="Low complexity" evidence="1">
    <location>
        <begin position="135"/>
        <end position="157"/>
    </location>
</feature>
<evidence type="ECO:0000313" key="4">
    <source>
        <dbReference type="Proteomes" id="UP000193067"/>
    </source>
</evidence>
<feature type="compositionally biased region" description="Basic and acidic residues" evidence="1">
    <location>
        <begin position="98"/>
        <end position="134"/>
    </location>
</feature>
<feature type="compositionally biased region" description="Polar residues" evidence="1">
    <location>
        <begin position="68"/>
        <end position="81"/>
    </location>
</feature>
<feature type="compositionally biased region" description="Low complexity" evidence="1">
    <location>
        <begin position="252"/>
        <end position="267"/>
    </location>
</feature>
<name>A0A1Y2IIQ8_TRAC3</name>
<dbReference type="PROSITE" id="PS50097">
    <property type="entry name" value="BTB"/>
    <property type="match status" value="1"/>
</dbReference>
<feature type="compositionally biased region" description="Polar residues" evidence="1">
    <location>
        <begin position="371"/>
        <end position="388"/>
    </location>
</feature>
<gene>
    <name evidence="3" type="ORF">PYCCODRAFT_1436764</name>
</gene>
<dbReference type="SUPFAM" id="SSF54695">
    <property type="entry name" value="POZ domain"/>
    <property type="match status" value="1"/>
</dbReference>
<feature type="compositionally biased region" description="Low complexity" evidence="1">
    <location>
        <begin position="281"/>
        <end position="323"/>
    </location>
</feature>
<dbReference type="EMBL" id="KZ084114">
    <property type="protein sequence ID" value="OSD00987.1"/>
    <property type="molecule type" value="Genomic_DNA"/>
</dbReference>
<feature type="region of interest" description="Disordered" evidence="1">
    <location>
        <begin position="17"/>
        <end position="413"/>
    </location>
</feature>
<feature type="compositionally biased region" description="Polar residues" evidence="1">
    <location>
        <begin position="40"/>
        <end position="50"/>
    </location>
</feature>
<dbReference type="SMART" id="SM00225">
    <property type="entry name" value="BTB"/>
    <property type="match status" value="1"/>
</dbReference>
<keyword evidence="4" id="KW-1185">Reference proteome</keyword>
<proteinExistence type="predicted"/>
<evidence type="ECO:0000313" key="3">
    <source>
        <dbReference type="EMBL" id="OSD00987.1"/>
    </source>
</evidence>
<evidence type="ECO:0000259" key="2">
    <source>
        <dbReference type="PROSITE" id="PS50097"/>
    </source>
</evidence>
<evidence type="ECO:0000256" key="1">
    <source>
        <dbReference type="SAM" id="MobiDB-lite"/>
    </source>
</evidence>
<dbReference type="InterPro" id="IPR011333">
    <property type="entry name" value="SKP1/BTB/POZ_sf"/>
</dbReference>
<dbReference type="InterPro" id="IPR000210">
    <property type="entry name" value="BTB/POZ_dom"/>
</dbReference>
<dbReference type="Proteomes" id="UP000193067">
    <property type="component" value="Unassembled WGS sequence"/>
</dbReference>
<dbReference type="Gene3D" id="3.30.710.10">
    <property type="entry name" value="Potassium Channel Kv1.1, Chain A"/>
    <property type="match status" value="1"/>
</dbReference>
<sequence length="635" mass="71033">MASSARPITYRMRNDGKFLVDPTAPQMRRERETEWVSRSYPPSANLSPIMTSPPSPVLHPEHPPRAQTPDNWNLSSPNASEMPSPMRRALMPMLSLAREAKEESYADRDRSSPRDRNERERERDRDARSDDVPLSRRSASKPRSSPASPPHSRASQSTYRKYRSPRVESESDPEEGGVPRAWRTPAADRSPPRTPPMPSAPVPQMQENPRTTPRRQKSKVKRNSASVAHRRLMESAGLSSDSGIAGSPLCHSPLVALPLPDVLPSASEFERPYFPPERPPRSQQRVSPIPSPSSSPLALQPISPRAESPRQVPRSSPEQSSRPESSHAGRELQHERSQTQSSDDVYRPTTPERSRWSDNGNEASVPVPLSPGSTLAQTRPASPTSEARASSPKATLKQHSQAGGKPVPEEPPAVRHSQFYMEDEMIILRVENCLFRVHRYFLERDSTFFKDFFQRTLVVGSPIGKTDDAAVKLQDVSRREFECLLHFLYHGASNPQNDSILNLVLLLSTSTALSFPAARTHAITALDGASPPLDPVERVFLAEKYNIPTWLRPAYVALCARAHPLEDSEAEVLGLQTTARLARAREAVLEEKVQEWRRAVERAQKGEGEVTKEDMEVREAKLVERVVDEIFATER</sequence>
<reference evidence="3 4" key="1">
    <citation type="journal article" date="2015" name="Biotechnol. Biofuels">
        <title>Enhanced degradation of softwood versus hardwood by the white-rot fungus Pycnoporus coccineus.</title>
        <authorList>
            <person name="Couturier M."/>
            <person name="Navarro D."/>
            <person name="Chevret D."/>
            <person name="Henrissat B."/>
            <person name="Piumi F."/>
            <person name="Ruiz-Duenas F.J."/>
            <person name="Martinez A.T."/>
            <person name="Grigoriev I.V."/>
            <person name="Riley R."/>
            <person name="Lipzen A."/>
            <person name="Berrin J.G."/>
            <person name="Master E.R."/>
            <person name="Rosso M.N."/>
        </authorList>
    </citation>
    <scope>NUCLEOTIDE SEQUENCE [LARGE SCALE GENOMIC DNA]</scope>
    <source>
        <strain evidence="3 4">BRFM310</strain>
    </source>
</reference>
<feature type="compositionally biased region" description="Basic and acidic residues" evidence="1">
    <location>
        <begin position="344"/>
        <end position="356"/>
    </location>
</feature>
<dbReference type="OrthoDB" id="3223751at2759"/>
<dbReference type="CDD" id="cd18186">
    <property type="entry name" value="BTB_POZ_ZBTB_KLHL-like"/>
    <property type="match status" value="1"/>
</dbReference>
<accession>A0A1Y2IIQ8</accession>
<feature type="compositionally biased region" description="Pro residues" evidence="1">
    <location>
        <begin position="192"/>
        <end position="201"/>
    </location>
</feature>
<organism evidence="3 4">
    <name type="scientific">Trametes coccinea (strain BRFM310)</name>
    <name type="common">Pycnoporus coccineus</name>
    <dbReference type="NCBI Taxonomy" id="1353009"/>
    <lineage>
        <taxon>Eukaryota</taxon>
        <taxon>Fungi</taxon>
        <taxon>Dikarya</taxon>
        <taxon>Basidiomycota</taxon>
        <taxon>Agaricomycotina</taxon>
        <taxon>Agaricomycetes</taxon>
        <taxon>Polyporales</taxon>
        <taxon>Polyporaceae</taxon>
        <taxon>Trametes</taxon>
    </lineage>
</organism>
<feature type="compositionally biased region" description="Basic and acidic residues" evidence="1">
    <location>
        <begin position="324"/>
        <end position="337"/>
    </location>
</feature>
<dbReference type="Pfam" id="PF00651">
    <property type="entry name" value="BTB"/>
    <property type="match status" value="1"/>
</dbReference>
<protein>
    <recommendedName>
        <fullName evidence="2">BTB domain-containing protein</fullName>
    </recommendedName>
</protein>
<dbReference type="AlphaFoldDB" id="A0A1Y2IIQ8"/>
<feature type="compositionally biased region" description="Basic residues" evidence="1">
    <location>
        <begin position="212"/>
        <end position="222"/>
    </location>
</feature>
<dbReference type="STRING" id="1353009.A0A1Y2IIQ8"/>
<feature type="domain" description="BTB" evidence="2">
    <location>
        <begin position="424"/>
        <end position="497"/>
    </location>
</feature>